<evidence type="ECO:0000259" key="10">
    <source>
        <dbReference type="Pfam" id="PF04290"/>
    </source>
</evidence>
<evidence type="ECO:0000256" key="7">
    <source>
        <dbReference type="ARBA" id="ARBA00023136"/>
    </source>
</evidence>
<evidence type="ECO:0000256" key="2">
    <source>
        <dbReference type="ARBA" id="ARBA00022448"/>
    </source>
</evidence>
<comment type="function">
    <text evidence="9">Part of the tripartite ATP-independent periplasmic (TRAP) transport system.</text>
</comment>
<evidence type="ECO:0000313" key="11">
    <source>
        <dbReference type="EMBL" id="GGB87047.1"/>
    </source>
</evidence>
<evidence type="ECO:0000256" key="9">
    <source>
        <dbReference type="RuleBase" id="RU369079"/>
    </source>
</evidence>
<feature type="transmembrane region" description="Helical" evidence="9">
    <location>
        <begin position="162"/>
        <end position="184"/>
    </location>
</feature>
<dbReference type="Proteomes" id="UP000629025">
    <property type="component" value="Unassembled WGS sequence"/>
</dbReference>
<name>A0ABQ1K5D7_9GAMM</name>
<feature type="transmembrane region" description="Helical" evidence="9">
    <location>
        <begin position="115"/>
        <end position="133"/>
    </location>
</feature>
<proteinExistence type="inferred from homology"/>
<keyword evidence="2 9" id="KW-0813">Transport</keyword>
<organism evidence="11 12">
    <name type="scientific">Marinobacterium zhoushanense</name>
    <dbReference type="NCBI Taxonomy" id="1679163"/>
    <lineage>
        <taxon>Bacteria</taxon>
        <taxon>Pseudomonadati</taxon>
        <taxon>Pseudomonadota</taxon>
        <taxon>Gammaproteobacteria</taxon>
        <taxon>Oceanospirillales</taxon>
        <taxon>Oceanospirillaceae</taxon>
        <taxon>Marinobacterium</taxon>
    </lineage>
</organism>
<comment type="similarity">
    <text evidence="8 9">Belongs to the TRAP transporter small permease family.</text>
</comment>
<reference evidence="12" key="1">
    <citation type="journal article" date="2019" name="Int. J. Syst. Evol. Microbiol.">
        <title>The Global Catalogue of Microorganisms (GCM) 10K type strain sequencing project: providing services to taxonomists for standard genome sequencing and annotation.</title>
        <authorList>
            <consortium name="The Broad Institute Genomics Platform"/>
            <consortium name="The Broad Institute Genome Sequencing Center for Infectious Disease"/>
            <person name="Wu L."/>
            <person name="Ma J."/>
        </authorList>
    </citation>
    <scope>NUCLEOTIDE SEQUENCE [LARGE SCALE GENOMIC DNA]</scope>
    <source>
        <strain evidence="12">CGMCC 1.15341</strain>
    </source>
</reference>
<comment type="caution">
    <text evidence="11">The sequence shown here is derived from an EMBL/GenBank/DDBJ whole genome shotgun (WGS) entry which is preliminary data.</text>
</comment>
<keyword evidence="7 9" id="KW-0472">Membrane</keyword>
<keyword evidence="5 9" id="KW-0812">Transmembrane</keyword>
<gene>
    <name evidence="11" type="ORF">GCM10011352_11180</name>
</gene>
<feature type="transmembrane region" description="Helical" evidence="9">
    <location>
        <begin position="78"/>
        <end position="95"/>
    </location>
</feature>
<feature type="domain" description="Tripartite ATP-independent periplasmic transporters DctQ component" evidence="10">
    <location>
        <begin position="54"/>
        <end position="181"/>
    </location>
</feature>
<evidence type="ECO:0000256" key="6">
    <source>
        <dbReference type="ARBA" id="ARBA00022989"/>
    </source>
</evidence>
<protein>
    <recommendedName>
        <fullName evidence="9">TRAP transporter small permease protein</fullName>
    </recommendedName>
</protein>
<dbReference type="InterPro" id="IPR007387">
    <property type="entry name" value="TRAP_DctQ"/>
</dbReference>
<accession>A0ABQ1K5D7</accession>
<evidence type="ECO:0000256" key="8">
    <source>
        <dbReference type="ARBA" id="ARBA00038436"/>
    </source>
</evidence>
<comment type="subcellular location">
    <subcellularLocation>
        <location evidence="1 9">Cell inner membrane</location>
        <topology evidence="1 9">Multi-pass membrane protein</topology>
    </subcellularLocation>
</comment>
<dbReference type="Pfam" id="PF04290">
    <property type="entry name" value="DctQ"/>
    <property type="match status" value="1"/>
</dbReference>
<dbReference type="EMBL" id="BMIJ01000002">
    <property type="protein sequence ID" value="GGB87047.1"/>
    <property type="molecule type" value="Genomic_DNA"/>
</dbReference>
<evidence type="ECO:0000313" key="12">
    <source>
        <dbReference type="Proteomes" id="UP000629025"/>
    </source>
</evidence>
<keyword evidence="4 9" id="KW-0997">Cell inner membrane</keyword>
<dbReference type="PANTHER" id="PTHR35011:SF10">
    <property type="entry name" value="TRAP TRANSPORTER SMALL PERMEASE PROTEIN"/>
    <property type="match status" value="1"/>
</dbReference>
<dbReference type="PANTHER" id="PTHR35011">
    <property type="entry name" value="2,3-DIKETO-L-GULONATE TRAP TRANSPORTER SMALL PERMEASE PROTEIN YIAM"/>
    <property type="match status" value="1"/>
</dbReference>
<keyword evidence="6 9" id="KW-1133">Transmembrane helix</keyword>
<comment type="subunit">
    <text evidence="9">The complex comprises the extracytoplasmic solute receptor protein and the two transmembrane proteins.</text>
</comment>
<dbReference type="InterPro" id="IPR055348">
    <property type="entry name" value="DctQ"/>
</dbReference>
<evidence type="ECO:0000256" key="1">
    <source>
        <dbReference type="ARBA" id="ARBA00004429"/>
    </source>
</evidence>
<evidence type="ECO:0000256" key="4">
    <source>
        <dbReference type="ARBA" id="ARBA00022519"/>
    </source>
</evidence>
<feature type="transmembrane region" description="Helical" evidence="9">
    <location>
        <begin position="44"/>
        <end position="66"/>
    </location>
</feature>
<sequence length="190" mass="21012">MGLWKQAHAFKVLVMNAKAEVFEDVAMPTRVSVIRRQLDKGYSLIIGTGILVAIMINIANVIGRYVFDSSIAWAEETLSFILIWVVFVGAAKVALNNGHLRVELFSDYLKGPLKAVYDFVIWSSICALSLYMANESFKAVSLMYSFGQTSNVAGIPMYIPHAALFLGFMAMAVSTLVNMLEFLLSNKRVG</sequence>
<keyword evidence="3" id="KW-1003">Cell membrane</keyword>
<evidence type="ECO:0000256" key="5">
    <source>
        <dbReference type="ARBA" id="ARBA00022692"/>
    </source>
</evidence>
<evidence type="ECO:0000256" key="3">
    <source>
        <dbReference type="ARBA" id="ARBA00022475"/>
    </source>
</evidence>
<keyword evidence="12" id="KW-1185">Reference proteome</keyword>